<sequence>MKIRALLILPALLASGIAPAWAQQAAFPSKPIRLIVPFPPGGANDEIARPVSQALAESLKQSVVIDNKGGAGGIIGSQTVAKAAPDGYTLLFISAAHAINPSLYELPYDSLADFEPVAMIGEGAYVLVANPKLPANTVPELVAYAKRHPGKLTFASAGVGNATHLAGELFKKEAQIDILHVPYKGGGPALIDVAGGQASMYFSSTIAAASFLRDKRVKPIAVTSRKRSPTLPDVPSVAESGYPDYEVTAWWAVLAPRGTPAEVVQRLNGEINRALGRDSVRTPLKAQGIEPTGGTPQAARDFIGHEIAKWRTVIAEAKISAKP</sequence>
<dbReference type="PANTHER" id="PTHR42928">
    <property type="entry name" value="TRICARBOXYLATE-BINDING PROTEIN"/>
    <property type="match status" value="1"/>
</dbReference>
<accession>A0ABP8HTM2</accession>
<dbReference type="PANTHER" id="PTHR42928:SF5">
    <property type="entry name" value="BLR1237 PROTEIN"/>
    <property type="match status" value="1"/>
</dbReference>
<dbReference type="EMBL" id="BAABFO010000045">
    <property type="protein sequence ID" value="GAA4344249.1"/>
    <property type="molecule type" value="Genomic_DNA"/>
</dbReference>
<dbReference type="CDD" id="cd13578">
    <property type="entry name" value="PBP2_Bug27"/>
    <property type="match status" value="1"/>
</dbReference>
<evidence type="ECO:0000313" key="3">
    <source>
        <dbReference type="EMBL" id="GAA4344249.1"/>
    </source>
</evidence>
<comment type="similarity">
    <text evidence="1">Belongs to the UPF0065 (bug) family.</text>
</comment>
<protein>
    <submittedName>
        <fullName evidence="3">Tripartite tricarboxylate transporter substrate binding protein</fullName>
    </submittedName>
</protein>
<proteinExistence type="inferred from homology"/>
<dbReference type="SUPFAM" id="SSF53850">
    <property type="entry name" value="Periplasmic binding protein-like II"/>
    <property type="match status" value="1"/>
</dbReference>
<dbReference type="RefSeq" id="WP_345252478.1">
    <property type="nucleotide sequence ID" value="NZ_BAABFO010000045.1"/>
</dbReference>
<reference evidence="4" key="1">
    <citation type="journal article" date="2019" name="Int. J. Syst. Evol. Microbiol.">
        <title>The Global Catalogue of Microorganisms (GCM) 10K type strain sequencing project: providing services to taxonomists for standard genome sequencing and annotation.</title>
        <authorList>
            <consortium name="The Broad Institute Genomics Platform"/>
            <consortium name="The Broad Institute Genome Sequencing Center for Infectious Disease"/>
            <person name="Wu L."/>
            <person name="Ma J."/>
        </authorList>
    </citation>
    <scope>NUCLEOTIDE SEQUENCE [LARGE SCALE GENOMIC DNA]</scope>
    <source>
        <strain evidence="4">JCM 17666</strain>
    </source>
</reference>
<dbReference type="Gene3D" id="3.40.190.150">
    <property type="entry name" value="Bordetella uptake gene, domain 1"/>
    <property type="match status" value="1"/>
</dbReference>
<keyword evidence="2" id="KW-0732">Signal</keyword>
<feature type="signal peptide" evidence="2">
    <location>
        <begin position="1"/>
        <end position="22"/>
    </location>
</feature>
<name>A0ABP8HTM2_9BURK</name>
<evidence type="ECO:0000313" key="4">
    <source>
        <dbReference type="Proteomes" id="UP001501671"/>
    </source>
</evidence>
<dbReference type="InterPro" id="IPR042100">
    <property type="entry name" value="Bug_dom1"/>
</dbReference>
<feature type="chain" id="PRO_5045039809" evidence="2">
    <location>
        <begin position="23"/>
        <end position="323"/>
    </location>
</feature>
<evidence type="ECO:0000256" key="2">
    <source>
        <dbReference type="SAM" id="SignalP"/>
    </source>
</evidence>
<organism evidence="3 4">
    <name type="scientific">Pigmentiphaga soli</name>
    <dbReference type="NCBI Taxonomy" id="1007095"/>
    <lineage>
        <taxon>Bacteria</taxon>
        <taxon>Pseudomonadati</taxon>
        <taxon>Pseudomonadota</taxon>
        <taxon>Betaproteobacteria</taxon>
        <taxon>Burkholderiales</taxon>
        <taxon>Alcaligenaceae</taxon>
        <taxon>Pigmentiphaga</taxon>
    </lineage>
</organism>
<dbReference type="InterPro" id="IPR005064">
    <property type="entry name" value="BUG"/>
</dbReference>
<dbReference type="Proteomes" id="UP001501671">
    <property type="component" value="Unassembled WGS sequence"/>
</dbReference>
<comment type="caution">
    <text evidence="3">The sequence shown here is derived from an EMBL/GenBank/DDBJ whole genome shotgun (WGS) entry which is preliminary data.</text>
</comment>
<evidence type="ECO:0000256" key="1">
    <source>
        <dbReference type="ARBA" id="ARBA00006987"/>
    </source>
</evidence>
<dbReference type="Gene3D" id="3.40.190.10">
    <property type="entry name" value="Periplasmic binding protein-like II"/>
    <property type="match status" value="1"/>
</dbReference>
<dbReference type="PIRSF" id="PIRSF017082">
    <property type="entry name" value="YflP"/>
    <property type="match status" value="1"/>
</dbReference>
<keyword evidence="4" id="KW-1185">Reference proteome</keyword>
<dbReference type="Pfam" id="PF03401">
    <property type="entry name" value="TctC"/>
    <property type="match status" value="1"/>
</dbReference>
<gene>
    <name evidence="3" type="ORF">GCM10023144_47800</name>
</gene>